<dbReference type="EMBL" id="MF432142">
    <property type="protein sequence ID" value="AWM99276.1"/>
    <property type="molecule type" value="Genomic_DNA"/>
</dbReference>
<evidence type="ECO:0000256" key="2">
    <source>
        <dbReference type="ARBA" id="ARBA00004613"/>
    </source>
</evidence>
<evidence type="ECO:0000256" key="5">
    <source>
        <dbReference type="ARBA" id="ARBA00022729"/>
    </source>
</evidence>
<dbReference type="InterPro" id="IPR000254">
    <property type="entry name" value="CBD"/>
</dbReference>
<feature type="region of interest" description="Disordered" evidence="16">
    <location>
        <begin position="631"/>
        <end position="670"/>
    </location>
</feature>
<name>A0A2U8U9M9_9FUNG</name>
<dbReference type="GO" id="GO:0030245">
    <property type="term" value="P:cellulose catabolic process"/>
    <property type="evidence" value="ECO:0007669"/>
    <property type="project" value="UniProtKB-KW"/>
</dbReference>
<keyword evidence="12" id="KW-0624">Polysaccharide degradation</keyword>
<dbReference type="PANTHER" id="PTHR33353">
    <property type="entry name" value="PUTATIVE (AFU_ORTHOLOGUE AFUA_1G12560)-RELATED"/>
    <property type="match status" value="1"/>
</dbReference>
<keyword evidence="6" id="KW-0136">Cellulose degradation</keyword>
<dbReference type="Pfam" id="PF03443">
    <property type="entry name" value="AA9"/>
    <property type="match status" value="1"/>
</dbReference>
<dbReference type="PROSITE" id="PS00562">
    <property type="entry name" value="CBM1_1"/>
    <property type="match status" value="1"/>
</dbReference>
<dbReference type="AlphaFoldDB" id="A0A2U8U9M9"/>
<dbReference type="GO" id="GO:0030248">
    <property type="term" value="F:cellulose binding"/>
    <property type="evidence" value="ECO:0007669"/>
    <property type="project" value="InterPro"/>
</dbReference>
<evidence type="ECO:0000256" key="8">
    <source>
        <dbReference type="ARBA" id="ARBA00023008"/>
    </source>
</evidence>
<accession>A0A2U8U9M9</accession>
<feature type="region of interest" description="Disordered" evidence="16">
    <location>
        <begin position="225"/>
        <end position="251"/>
    </location>
</feature>
<proteinExistence type="inferred from homology"/>
<feature type="domain" description="CBM1" evidence="18">
    <location>
        <begin position="309"/>
        <end position="345"/>
    </location>
</feature>
<evidence type="ECO:0000256" key="11">
    <source>
        <dbReference type="ARBA" id="ARBA00023277"/>
    </source>
</evidence>
<feature type="compositionally biased region" description="Basic residues" evidence="16">
    <location>
        <begin position="649"/>
        <end position="670"/>
    </location>
</feature>
<dbReference type="GO" id="GO:0005576">
    <property type="term" value="C:extracellular region"/>
    <property type="evidence" value="ECO:0007669"/>
    <property type="project" value="UniProtKB-SubCell"/>
</dbReference>
<evidence type="ECO:0000256" key="13">
    <source>
        <dbReference type="ARBA" id="ARBA00044502"/>
    </source>
</evidence>
<feature type="signal peptide" evidence="17">
    <location>
        <begin position="1"/>
        <end position="16"/>
    </location>
</feature>
<comment type="similarity">
    <text evidence="13">Belongs to the polysaccharide monooxygenase AA9 family.</text>
</comment>
<evidence type="ECO:0000256" key="14">
    <source>
        <dbReference type="ARBA" id="ARBA00045077"/>
    </source>
</evidence>
<dbReference type="GO" id="GO:0046872">
    <property type="term" value="F:metal ion binding"/>
    <property type="evidence" value="ECO:0007669"/>
    <property type="project" value="UniProtKB-KW"/>
</dbReference>
<dbReference type="GO" id="GO:0004497">
    <property type="term" value="F:monooxygenase activity"/>
    <property type="evidence" value="ECO:0007669"/>
    <property type="project" value="UniProtKB-KW"/>
</dbReference>
<keyword evidence="11" id="KW-0119">Carbohydrate metabolism</keyword>
<gene>
    <name evidence="19" type="primary">LPMO9O</name>
</gene>
<keyword evidence="3" id="KW-0964">Secreted</keyword>
<evidence type="ECO:0000313" key="19">
    <source>
        <dbReference type="EMBL" id="AWM99276.1"/>
    </source>
</evidence>
<comment type="cofactor">
    <cofactor evidence="1">
        <name>Cu(2+)</name>
        <dbReference type="ChEBI" id="CHEBI:29036"/>
    </cofactor>
</comment>
<keyword evidence="5 17" id="KW-0732">Signal</keyword>
<dbReference type="PANTHER" id="PTHR33353:SF10">
    <property type="entry name" value="ENDO-BETA-1,4-GLUCANASE D"/>
    <property type="match status" value="1"/>
</dbReference>
<dbReference type="EC" id="1.14.99.56" evidence="15"/>
<dbReference type="InterPro" id="IPR035971">
    <property type="entry name" value="CBD_sf"/>
</dbReference>
<dbReference type="SUPFAM" id="SSF57180">
    <property type="entry name" value="Cellulose-binding domain"/>
    <property type="match status" value="1"/>
</dbReference>
<dbReference type="SUPFAM" id="SSF81901">
    <property type="entry name" value="HCP-like"/>
    <property type="match status" value="1"/>
</dbReference>
<evidence type="ECO:0000256" key="9">
    <source>
        <dbReference type="ARBA" id="ARBA00023033"/>
    </source>
</evidence>
<evidence type="ECO:0000256" key="16">
    <source>
        <dbReference type="SAM" id="MobiDB-lite"/>
    </source>
</evidence>
<keyword evidence="8" id="KW-0186">Copper</keyword>
<evidence type="ECO:0000256" key="15">
    <source>
        <dbReference type="ARBA" id="ARBA00047174"/>
    </source>
</evidence>
<sequence>MKSILAFSTLLGAASAHYWIQNIDGTTSCQRTMPIPQVIMNPVTGSAIQTDDVTCNAARPLTEADIKPACSYAAGSKITAQWSDGLQEGHPGPCVVYASKKLTSPMTWTKIYYEGYQNGMWCHQRMMKNGNKLDFPIPKNMQSGDYLFRIEHVALHVASSPNQVQLYMSCFDIKVTNGGNAWGDQGIELPGLYQPSSQGLMIEWWRVQQDPNYYPGLVGPEVYDFSSGGSPDPVTTTTTTTRTTTTRTSTTTTRTTTNVFTTTTPGTCVTITQPGNIYTVTEQGPTITVTVNGNGNQQTTTTTSSGPVGCAQKYAQCGGQGWTGATCCVSGSTCVSSGQYYSQCLPQQKEQQLVCNLVFPCPFAPLIALAVHASHSQNAFPCPTHLASLRSTSIEPAPHTIVSTSQKSPMSRDVSTSALALAYEAVPVDTDSTLGRSLPTSWNPDAPPTISLFSNPRARVPIAIKRAPIHFPHTTSFPITPSTAAPRRLSHHEELRETYLFGAEGVPRDLEKGFELIKTYANAGHAADLARLGWCYENGIGVGRDLKMAAELRRQAGFYGDPSDIIAKLDAKLELSPIPALVIVNDTQTAQEEQVDQPALAAPSSPRLMGPISVPTERVEHGSQRAQVVEAGWQNSQNVMPSDKMSKAEHKKKGKKGKPKWLVKLGKKLR</sequence>
<evidence type="ECO:0000256" key="7">
    <source>
        <dbReference type="ARBA" id="ARBA00023002"/>
    </source>
</evidence>
<evidence type="ECO:0000256" key="10">
    <source>
        <dbReference type="ARBA" id="ARBA00023157"/>
    </source>
</evidence>
<evidence type="ECO:0000256" key="6">
    <source>
        <dbReference type="ARBA" id="ARBA00023001"/>
    </source>
</evidence>
<dbReference type="Gene3D" id="1.25.40.10">
    <property type="entry name" value="Tetratricopeptide repeat domain"/>
    <property type="match status" value="1"/>
</dbReference>
<dbReference type="Pfam" id="PF00734">
    <property type="entry name" value="CBM_1"/>
    <property type="match status" value="1"/>
</dbReference>
<dbReference type="InterPro" id="IPR011990">
    <property type="entry name" value="TPR-like_helical_dom_sf"/>
</dbReference>
<reference evidence="19" key="1">
    <citation type="submission" date="2017-07" db="EMBL/GenBank/DDBJ databases">
        <title>Origin of fungal plant biomass degrading enzymes: Comparative enzyme profile studies of zoosporic, early lineage fungi.</title>
        <authorList>
            <person name="Lange L."/>
            <person name="Pilgaard B."/>
            <person name="Herbst F.-A."/>
            <person name="Barret K."/>
            <person name="Busk P.K."/>
            <person name="Pedersen A.G."/>
        </authorList>
    </citation>
    <scope>NUCLEOTIDE SEQUENCE</scope>
</reference>
<evidence type="ECO:0000259" key="18">
    <source>
        <dbReference type="PROSITE" id="PS51164"/>
    </source>
</evidence>
<dbReference type="InterPro" id="IPR049892">
    <property type="entry name" value="AA9"/>
</dbReference>
<keyword evidence="7" id="KW-0560">Oxidoreductase</keyword>
<evidence type="ECO:0000256" key="1">
    <source>
        <dbReference type="ARBA" id="ARBA00001973"/>
    </source>
</evidence>
<evidence type="ECO:0000256" key="17">
    <source>
        <dbReference type="SAM" id="SignalP"/>
    </source>
</evidence>
<comment type="subcellular location">
    <subcellularLocation>
        <location evidence="2">Secreted</location>
    </subcellularLocation>
</comment>
<dbReference type="SMART" id="SM00236">
    <property type="entry name" value="fCBD"/>
    <property type="match status" value="1"/>
</dbReference>
<dbReference type="PROSITE" id="PS51164">
    <property type="entry name" value="CBM1_2"/>
    <property type="match status" value="1"/>
</dbReference>
<dbReference type="InterPro" id="IPR005103">
    <property type="entry name" value="AA9_LPMO"/>
</dbReference>
<keyword evidence="4" id="KW-0479">Metal-binding</keyword>
<feature type="compositionally biased region" description="Low complexity" evidence="16">
    <location>
        <begin position="234"/>
        <end position="251"/>
    </location>
</feature>
<dbReference type="Gene3D" id="2.70.50.70">
    <property type="match status" value="1"/>
</dbReference>
<organism evidence="19">
    <name type="scientific">Rhizophlyctis rosea</name>
    <dbReference type="NCBI Taxonomy" id="64517"/>
    <lineage>
        <taxon>Eukaryota</taxon>
        <taxon>Fungi</taxon>
        <taxon>Fungi incertae sedis</taxon>
        <taxon>Chytridiomycota</taxon>
        <taxon>Chytridiomycota incertae sedis</taxon>
        <taxon>Chytridiomycetes</taxon>
        <taxon>Rhizophlyctidales</taxon>
        <taxon>Rhizophlyctidaceae</taxon>
        <taxon>Rhizophlyctis</taxon>
    </lineage>
</organism>
<dbReference type="SMR" id="A0A2U8U9M9"/>
<evidence type="ECO:0000256" key="4">
    <source>
        <dbReference type="ARBA" id="ARBA00022723"/>
    </source>
</evidence>
<feature type="chain" id="PRO_5016027786" description="lytic cellulose monooxygenase (C4-dehydrogenating)" evidence="17">
    <location>
        <begin position="17"/>
        <end position="670"/>
    </location>
</feature>
<keyword evidence="10" id="KW-1015">Disulfide bond</keyword>
<evidence type="ECO:0000256" key="12">
    <source>
        <dbReference type="ARBA" id="ARBA00023326"/>
    </source>
</evidence>
<keyword evidence="9 19" id="KW-0503">Monooxygenase</keyword>
<comment type="catalytic activity">
    <reaction evidence="14">
        <text>[(1-&gt;4)-beta-D-glucosyl]n+m + reduced acceptor + O2 = 4-dehydro-beta-D-glucosyl-[(1-&gt;4)-beta-D-glucosyl]n-1 + [(1-&gt;4)-beta-D-glucosyl]m + acceptor + H2O.</text>
        <dbReference type="EC" id="1.14.99.56"/>
    </reaction>
</comment>
<evidence type="ECO:0000256" key="3">
    <source>
        <dbReference type="ARBA" id="ARBA00022525"/>
    </source>
</evidence>
<protein>
    <recommendedName>
        <fullName evidence="15">lytic cellulose monooxygenase (C4-dehydrogenating)</fullName>
        <ecNumber evidence="15">1.14.99.56</ecNumber>
    </recommendedName>
</protein>